<evidence type="ECO:0000313" key="2">
    <source>
        <dbReference type="Proteomes" id="UP001479290"/>
    </source>
</evidence>
<protein>
    <submittedName>
        <fullName evidence="1">Uncharacterized protein</fullName>
    </submittedName>
</protein>
<dbReference type="AlphaFoldDB" id="A0AAW2AUJ2"/>
<sequence length="57" mass="6716">MVSGLLESPEDEKIVDFLKKYGSMRLVPVTDIKAVCPPKRFFQLLAYFFNCFQWECH</sequence>
<evidence type="ECO:0000313" key="1">
    <source>
        <dbReference type="EMBL" id="KAK9976586.1"/>
    </source>
</evidence>
<reference evidence="1 2" key="1">
    <citation type="submission" date="2024-05" db="EMBL/GenBank/DDBJ databases">
        <title>A high-quality chromosomal-level genome assembly of Topmouth culter (Culter alburnus).</title>
        <authorList>
            <person name="Zhao H."/>
        </authorList>
    </citation>
    <scope>NUCLEOTIDE SEQUENCE [LARGE SCALE GENOMIC DNA]</scope>
    <source>
        <strain evidence="1">CATC2023</strain>
        <tissue evidence="1">Muscle</tissue>
    </source>
</reference>
<feature type="non-terminal residue" evidence="1">
    <location>
        <position position="57"/>
    </location>
</feature>
<keyword evidence="2" id="KW-1185">Reference proteome</keyword>
<dbReference type="EMBL" id="JAWDJR010000004">
    <property type="protein sequence ID" value="KAK9976586.1"/>
    <property type="molecule type" value="Genomic_DNA"/>
</dbReference>
<gene>
    <name evidence="1" type="ORF">ABG768_021791</name>
</gene>
<accession>A0AAW2AUJ2</accession>
<dbReference type="Proteomes" id="UP001479290">
    <property type="component" value="Unassembled WGS sequence"/>
</dbReference>
<comment type="caution">
    <text evidence="1">The sequence shown here is derived from an EMBL/GenBank/DDBJ whole genome shotgun (WGS) entry which is preliminary data.</text>
</comment>
<proteinExistence type="predicted"/>
<name>A0AAW2AUJ2_CULAL</name>
<organism evidence="1 2">
    <name type="scientific">Culter alburnus</name>
    <name type="common">Topmouth culter</name>
    <dbReference type="NCBI Taxonomy" id="194366"/>
    <lineage>
        <taxon>Eukaryota</taxon>
        <taxon>Metazoa</taxon>
        <taxon>Chordata</taxon>
        <taxon>Craniata</taxon>
        <taxon>Vertebrata</taxon>
        <taxon>Euteleostomi</taxon>
        <taxon>Actinopterygii</taxon>
        <taxon>Neopterygii</taxon>
        <taxon>Teleostei</taxon>
        <taxon>Ostariophysi</taxon>
        <taxon>Cypriniformes</taxon>
        <taxon>Xenocyprididae</taxon>
        <taxon>Xenocypridinae</taxon>
        <taxon>Culter</taxon>
    </lineage>
</organism>